<reference evidence="1 2" key="1">
    <citation type="journal article" name="Front. Microbiol.">
        <title>Sugar Metabolism of the First Thermophilic Planctomycete Thermogutta terrifontis: Comparative Genomic and Transcriptomic Approaches.</title>
        <authorList>
            <person name="Elcheninov A.G."/>
            <person name="Menzel P."/>
            <person name="Gudbergsdottir S.R."/>
            <person name="Slesarev A.I."/>
            <person name="Kadnikov V.V."/>
            <person name="Krogh A."/>
            <person name="Bonch-Osmolovskaya E.A."/>
            <person name="Peng X."/>
            <person name="Kublanov I.V."/>
        </authorList>
    </citation>
    <scope>NUCLEOTIDE SEQUENCE [LARGE SCALE GENOMIC DNA]</scope>
    <source>
        <strain evidence="1 2">R1</strain>
    </source>
</reference>
<sequence length="37" mass="3943">MPTLAEDLIRVAYDLGSGGLTNGAGWSFHTCSAQQKF</sequence>
<dbReference type="AlphaFoldDB" id="A0A286RHI3"/>
<organism evidence="1 2">
    <name type="scientific">Thermogutta terrifontis</name>
    <dbReference type="NCBI Taxonomy" id="1331910"/>
    <lineage>
        <taxon>Bacteria</taxon>
        <taxon>Pseudomonadati</taxon>
        <taxon>Planctomycetota</taxon>
        <taxon>Planctomycetia</taxon>
        <taxon>Pirellulales</taxon>
        <taxon>Thermoguttaceae</taxon>
        <taxon>Thermogutta</taxon>
    </lineage>
</organism>
<keyword evidence="2" id="KW-1185">Reference proteome</keyword>
<name>A0A286RHI3_9BACT</name>
<gene>
    <name evidence="1" type="ORF">THTE_2800</name>
</gene>
<evidence type="ECO:0000313" key="1">
    <source>
        <dbReference type="EMBL" id="ASV75402.1"/>
    </source>
</evidence>
<dbReference type="EMBL" id="CP018477">
    <property type="protein sequence ID" value="ASV75402.1"/>
    <property type="molecule type" value="Genomic_DNA"/>
</dbReference>
<protein>
    <submittedName>
        <fullName evidence="1">Uncharacterized protein</fullName>
    </submittedName>
</protein>
<dbReference type="Proteomes" id="UP000215086">
    <property type="component" value="Chromosome"/>
</dbReference>
<dbReference type="KEGG" id="ttf:THTE_2800"/>
<accession>A0A286RHI3</accession>
<proteinExistence type="predicted"/>
<evidence type="ECO:0000313" key="2">
    <source>
        <dbReference type="Proteomes" id="UP000215086"/>
    </source>
</evidence>